<evidence type="ECO:0000313" key="5">
    <source>
        <dbReference type="Proteomes" id="UP000265200"/>
    </source>
</evidence>
<reference evidence="4 5" key="2">
    <citation type="submission" date="2017-04" db="EMBL/GenBank/DDBJ databases">
        <title>CpG methylation of centromeres and impact of large insertions on vertebrate speciation.</title>
        <authorList>
            <person name="Ichikawa K."/>
            <person name="Yoshimura J."/>
            <person name="Morishita S."/>
        </authorList>
    </citation>
    <scope>NUCLEOTIDE SEQUENCE</scope>
    <source>
        <strain evidence="4 5">HSOK</strain>
    </source>
</reference>
<evidence type="ECO:0000256" key="2">
    <source>
        <dbReference type="ARBA" id="ARBA00022859"/>
    </source>
</evidence>
<dbReference type="InterPro" id="IPR013783">
    <property type="entry name" value="Ig-like_fold"/>
</dbReference>
<evidence type="ECO:0000256" key="1">
    <source>
        <dbReference type="ARBA" id="ARBA00022729"/>
    </source>
</evidence>
<keyword evidence="2" id="KW-0391">Immunity</keyword>
<protein>
    <recommendedName>
        <fullName evidence="3">Ig-like domain-containing protein</fullName>
    </recommendedName>
</protein>
<dbReference type="Pfam" id="PF07686">
    <property type="entry name" value="V-set"/>
    <property type="match status" value="1"/>
</dbReference>
<dbReference type="AlphaFoldDB" id="A0A3P9JTK4"/>
<dbReference type="PANTHER" id="PTHR23268:SF102">
    <property type="entry name" value="IMMUNOGLOBULIN V-SET DOMAIN-CONTAINING PROTEIN"/>
    <property type="match status" value="1"/>
</dbReference>
<dbReference type="InterPro" id="IPR036179">
    <property type="entry name" value="Ig-like_dom_sf"/>
</dbReference>
<organism evidence="4 5">
    <name type="scientific">Oryzias latipes</name>
    <name type="common">Japanese rice fish</name>
    <name type="synonym">Japanese killifish</name>
    <dbReference type="NCBI Taxonomy" id="8090"/>
    <lineage>
        <taxon>Eukaryota</taxon>
        <taxon>Metazoa</taxon>
        <taxon>Chordata</taxon>
        <taxon>Craniata</taxon>
        <taxon>Vertebrata</taxon>
        <taxon>Euteleostomi</taxon>
        <taxon>Actinopterygii</taxon>
        <taxon>Neopterygii</taxon>
        <taxon>Teleostei</taxon>
        <taxon>Neoteleostei</taxon>
        <taxon>Acanthomorphata</taxon>
        <taxon>Ovalentaria</taxon>
        <taxon>Atherinomorphae</taxon>
        <taxon>Beloniformes</taxon>
        <taxon>Adrianichthyidae</taxon>
        <taxon>Oryziinae</taxon>
        <taxon>Oryzias</taxon>
    </lineage>
</organism>
<feature type="domain" description="Ig-like" evidence="3">
    <location>
        <begin position="7"/>
        <end position="112"/>
    </location>
</feature>
<dbReference type="SMART" id="SM00409">
    <property type="entry name" value="IG"/>
    <property type="match status" value="1"/>
</dbReference>
<dbReference type="PROSITE" id="PS50835">
    <property type="entry name" value="IG_LIKE"/>
    <property type="match status" value="1"/>
</dbReference>
<dbReference type="SMART" id="SM00406">
    <property type="entry name" value="IGv"/>
    <property type="match status" value="1"/>
</dbReference>
<accession>A0A3P9JTK4</accession>
<dbReference type="InterPro" id="IPR007110">
    <property type="entry name" value="Ig-like_dom"/>
</dbReference>
<sequence>LTAPCIPNLRRCQTAATYILHQPPELWRRRGEDAKMDCSHTKGAGYYQMYWFRQLPGESMRLVVLTTAGTDKHDFGDFSTEKFSASKPDAHSGSFSVLKVEPADEGVYFCAVGAHRHSDGLWLPSMEPQIFYNKNK</sequence>
<reference evidence="4" key="3">
    <citation type="submission" date="2025-08" db="UniProtKB">
        <authorList>
            <consortium name="Ensembl"/>
        </authorList>
    </citation>
    <scope>IDENTIFICATION</scope>
    <source>
        <strain evidence="4">HSOK</strain>
    </source>
</reference>
<dbReference type="PANTHER" id="PTHR23268">
    <property type="entry name" value="T-CELL RECEPTOR BETA CHAIN"/>
    <property type="match status" value="1"/>
</dbReference>
<proteinExistence type="predicted"/>
<dbReference type="Gene3D" id="2.60.40.10">
    <property type="entry name" value="Immunoglobulins"/>
    <property type="match status" value="1"/>
</dbReference>
<evidence type="ECO:0000313" key="4">
    <source>
        <dbReference type="Ensembl" id="ENSORLP00015035643.1"/>
    </source>
</evidence>
<evidence type="ECO:0000259" key="3">
    <source>
        <dbReference type="PROSITE" id="PS50835"/>
    </source>
</evidence>
<dbReference type="InterPro" id="IPR013106">
    <property type="entry name" value="Ig_V-set"/>
</dbReference>
<dbReference type="InterPro" id="IPR003599">
    <property type="entry name" value="Ig_sub"/>
</dbReference>
<dbReference type="InterPro" id="IPR050413">
    <property type="entry name" value="TCR_beta_variable"/>
</dbReference>
<reference key="1">
    <citation type="journal article" date="2007" name="Nature">
        <title>The medaka draft genome and insights into vertebrate genome evolution.</title>
        <authorList>
            <person name="Kasahara M."/>
            <person name="Naruse K."/>
            <person name="Sasaki S."/>
            <person name="Nakatani Y."/>
            <person name="Qu W."/>
            <person name="Ahsan B."/>
            <person name="Yamada T."/>
            <person name="Nagayasu Y."/>
            <person name="Doi K."/>
            <person name="Kasai Y."/>
            <person name="Jindo T."/>
            <person name="Kobayashi D."/>
            <person name="Shimada A."/>
            <person name="Toyoda A."/>
            <person name="Kuroki Y."/>
            <person name="Fujiyama A."/>
            <person name="Sasaki T."/>
            <person name="Shimizu A."/>
            <person name="Asakawa S."/>
            <person name="Shimizu N."/>
            <person name="Hashimoto S."/>
            <person name="Yang J."/>
            <person name="Lee Y."/>
            <person name="Matsushima K."/>
            <person name="Sugano S."/>
            <person name="Sakaizumi M."/>
            <person name="Narita T."/>
            <person name="Ohishi K."/>
            <person name="Haga S."/>
            <person name="Ohta F."/>
            <person name="Nomoto H."/>
            <person name="Nogata K."/>
            <person name="Morishita T."/>
            <person name="Endo T."/>
            <person name="Shin-I T."/>
            <person name="Takeda H."/>
            <person name="Morishita S."/>
            <person name="Kohara Y."/>
        </authorList>
    </citation>
    <scope>NUCLEOTIDE SEQUENCE [LARGE SCALE GENOMIC DNA]</scope>
    <source>
        <strain>Hd-rR</strain>
    </source>
</reference>
<dbReference type="SUPFAM" id="SSF48726">
    <property type="entry name" value="Immunoglobulin"/>
    <property type="match status" value="1"/>
</dbReference>
<keyword evidence="1" id="KW-0732">Signal</keyword>
<reference evidence="4" key="4">
    <citation type="submission" date="2025-09" db="UniProtKB">
        <authorList>
            <consortium name="Ensembl"/>
        </authorList>
    </citation>
    <scope>IDENTIFICATION</scope>
    <source>
        <strain evidence="4">HSOK</strain>
    </source>
</reference>
<name>A0A3P9JTK4_ORYLA</name>
<dbReference type="Ensembl" id="ENSORLT00015030532.1">
    <property type="protein sequence ID" value="ENSORLP00015035643.1"/>
    <property type="gene ID" value="ENSORLG00015022361.1"/>
</dbReference>
<dbReference type="Proteomes" id="UP000265200">
    <property type="component" value="Chromosome 22"/>
</dbReference>
<dbReference type="GO" id="GO:0002376">
    <property type="term" value="P:immune system process"/>
    <property type="evidence" value="ECO:0007669"/>
    <property type="project" value="UniProtKB-KW"/>
</dbReference>